<evidence type="ECO:0000259" key="3">
    <source>
        <dbReference type="PROSITE" id="PS50112"/>
    </source>
</evidence>
<evidence type="ECO:0000313" key="7">
    <source>
        <dbReference type="Proteomes" id="UP000252405"/>
    </source>
</evidence>
<feature type="domain" description="PAS" evidence="3">
    <location>
        <begin position="182"/>
        <end position="223"/>
    </location>
</feature>
<dbReference type="SMART" id="SM00086">
    <property type="entry name" value="PAC"/>
    <property type="match status" value="1"/>
</dbReference>
<dbReference type="PROSITE" id="PS50112">
    <property type="entry name" value="PAS"/>
    <property type="match status" value="1"/>
</dbReference>
<evidence type="ECO:0000256" key="1">
    <source>
        <dbReference type="ARBA" id="ARBA00015125"/>
    </source>
</evidence>
<comment type="caution">
    <text evidence="6">The sequence shown here is derived from an EMBL/GenBank/DDBJ whole genome shotgun (WGS) entry which is preliminary data.</text>
</comment>
<dbReference type="RefSeq" id="WP_114479340.1">
    <property type="nucleotide sequence ID" value="NZ_QPII01000008.1"/>
</dbReference>
<dbReference type="Proteomes" id="UP000252405">
    <property type="component" value="Unassembled WGS sequence"/>
</dbReference>
<dbReference type="CDD" id="cd00130">
    <property type="entry name" value="PAS"/>
    <property type="match status" value="1"/>
</dbReference>
<dbReference type="NCBIfam" id="TIGR00229">
    <property type="entry name" value="sensory_box"/>
    <property type="match status" value="1"/>
</dbReference>
<dbReference type="SUPFAM" id="SSF55073">
    <property type="entry name" value="Nucleotide cyclase"/>
    <property type="match status" value="1"/>
</dbReference>
<evidence type="ECO:0000313" key="6">
    <source>
        <dbReference type="EMBL" id="RCV88938.1"/>
    </source>
</evidence>
<dbReference type="InterPro" id="IPR044398">
    <property type="entry name" value="Globin-sensor_dom"/>
</dbReference>
<dbReference type="InterPro" id="IPR000700">
    <property type="entry name" value="PAS-assoc_C"/>
</dbReference>
<dbReference type="PANTHER" id="PTHR46663">
    <property type="entry name" value="DIGUANYLATE CYCLASE DGCT-RELATED"/>
    <property type="match status" value="1"/>
</dbReference>
<dbReference type="InterPro" id="IPR043128">
    <property type="entry name" value="Rev_trsase/Diguanyl_cyclase"/>
</dbReference>
<dbReference type="Pfam" id="PF11563">
    <property type="entry name" value="Protoglobin"/>
    <property type="match status" value="1"/>
</dbReference>
<accession>A0A368TW92</accession>
<dbReference type="SMART" id="SM00267">
    <property type="entry name" value="GGDEF"/>
    <property type="match status" value="1"/>
</dbReference>
<dbReference type="SUPFAM" id="SSF46458">
    <property type="entry name" value="Globin-like"/>
    <property type="match status" value="1"/>
</dbReference>
<feature type="domain" description="GGDEF" evidence="5">
    <location>
        <begin position="340"/>
        <end position="470"/>
    </location>
</feature>
<dbReference type="Gene3D" id="1.10.490.10">
    <property type="entry name" value="Globins"/>
    <property type="match status" value="1"/>
</dbReference>
<organism evidence="6 7">
    <name type="scientific">Billgrantia montanilacus</name>
    <dbReference type="NCBI Taxonomy" id="2282305"/>
    <lineage>
        <taxon>Bacteria</taxon>
        <taxon>Pseudomonadati</taxon>
        <taxon>Pseudomonadota</taxon>
        <taxon>Gammaproteobacteria</taxon>
        <taxon>Oceanospirillales</taxon>
        <taxon>Halomonadaceae</taxon>
        <taxon>Billgrantia</taxon>
    </lineage>
</organism>
<dbReference type="Gene3D" id="3.30.70.270">
    <property type="match status" value="1"/>
</dbReference>
<dbReference type="Gene3D" id="3.30.450.20">
    <property type="entry name" value="PAS domain"/>
    <property type="match status" value="1"/>
</dbReference>
<sequence length="470" mass="52723">MNQHLHSESLAHAMGIDPAEIAERRAFLEIEASDRQRLAQLQTPLKAAWDGQADAFYEHLLSFADTRTLLTDPEVLKRLRNAHGQYFQRLLAEAPDWQYVQNRVNVGLVHQRIGLEPKWYIGAYRKYIASLLPTLLDECERRGESAALAIDSLFKIITFDICLAIDSYIYAEKQAQAKAEARSKLRERAMDSSTNGIFIVDIQKSGFPIIYANAAFRRLTGLQHSPSDTIPCLCQHDGAWDTSCMRHIQQAVGSRSEGYTVLSFTPGEGETRWVELFVSPVENLEGTSTHYIGILHDITERKRAERHLLHQATHDPLTGLANRYQLHQKLTQLTDTTSPTSLGVLFLDLDRFKVINDSLGHGIGDELLRQVAKRLKRCLRGNDTIARFGGDEFVILLDGVQGADDAHKVAHKLIDTLESPFIVQGHSLFISTSIGISLFPEHGKGSISRSSLKVLNRLHRSNGSDRKVAM</sequence>
<evidence type="ECO:0000259" key="5">
    <source>
        <dbReference type="PROSITE" id="PS50887"/>
    </source>
</evidence>
<dbReference type="InterPro" id="IPR052163">
    <property type="entry name" value="DGC-Regulatory_Protein"/>
</dbReference>
<dbReference type="PROSITE" id="PS50113">
    <property type="entry name" value="PAC"/>
    <property type="match status" value="1"/>
</dbReference>
<dbReference type="PROSITE" id="PS50887">
    <property type="entry name" value="GGDEF"/>
    <property type="match status" value="1"/>
</dbReference>
<dbReference type="AlphaFoldDB" id="A0A368TW92"/>
<dbReference type="InterPro" id="IPR012292">
    <property type="entry name" value="Globin/Proto"/>
</dbReference>
<dbReference type="GO" id="GO:0019825">
    <property type="term" value="F:oxygen binding"/>
    <property type="evidence" value="ECO:0007669"/>
    <property type="project" value="InterPro"/>
</dbReference>
<dbReference type="Pfam" id="PF00990">
    <property type="entry name" value="GGDEF"/>
    <property type="match status" value="1"/>
</dbReference>
<reference evidence="6 7" key="1">
    <citation type="submission" date="2018-07" db="EMBL/GenBank/DDBJ databases">
        <title>Halomonas montanilacus sp. nov., isolated from Lake Pengyan on Tibetan Plateau.</title>
        <authorList>
            <person name="Lu H."/>
            <person name="Xing P."/>
            <person name="Wu Q."/>
        </authorList>
    </citation>
    <scope>NUCLEOTIDE SEQUENCE [LARGE SCALE GENOMIC DNA]</scope>
    <source>
        <strain evidence="6 7">PYC7W</strain>
    </source>
</reference>
<dbReference type="GO" id="GO:0020037">
    <property type="term" value="F:heme binding"/>
    <property type="evidence" value="ECO:0007669"/>
    <property type="project" value="InterPro"/>
</dbReference>
<dbReference type="CDD" id="cd01949">
    <property type="entry name" value="GGDEF"/>
    <property type="match status" value="1"/>
</dbReference>
<dbReference type="InterPro" id="IPR000014">
    <property type="entry name" value="PAS"/>
</dbReference>
<dbReference type="InterPro" id="IPR029787">
    <property type="entry name" value="Nucleotide_cyclase"/>
</dbReference>
<dbReference type="OrthoDB" id="5777683at2"/>
<dbReference type="InterPro" id="IPR000160">
    <property type="entry name" value="GGDEF_dom"/>
</dbReference>
<gene>
    <name evidence="6" type="ORF">DU505_12615</name>
</gene>
<proteinExistence type="predicted"/>
<protein>
    <recommendedName>
        <fullName evidence="1">Diguanylate cyclase DosC</fullName>
    </recommendedName>
    <alternativeName>
        <fullName evidence="2">Direct oxygen-sensing cyclase</fullName>
    </alternativeName>
</protein>
<name>A0A368TW92_9GAMM</name>
<dbReference type="EMBL" id="QPII01000008">
    <property type="protein sequence ID" value="RCV88938.1"/>
    <property type="molecule type" value="Genomic_DNA"/>
</dbReference>
<dbReference type="NCBIfam" id="TIGR00254">
    <property type="entry name" value="GGDEF"/>
    <property type="match status" value="1"/>
</dbReference>
<evidence type="ECO:0000259" key="4">
    <source>
        <dbReference type="PROSITE" id="PS50113"/>
    </source>
</evidence>
<evidence type="ECO:0000256" key="2">
    <source>
        <dbReference type="ARBA" id="ARBA00029839"/>
    </source>
</evidence>
<dbReference type="InterPro" id="IPR009050">
    <property type="entry name" value="Globin-like_sf"/>
</dbReference>
<dbReference type="PANTHER" id="PTHR46663:SF3">
    <property type="entry name" value="SLL0267 PROTEIN"/>
    <property type="match status" value="1"/>
</dbReference>
<dbReference type="Pfam" id="PF13426">
    <property type="entry name" value="PAS_9"/>
    <property type="match status" value="1"/>
</dbReference>
<keyword evidence="7" id="KW-1185">Reference proteome</keyword>
<dbReference type="SUPFAM" id="SSF55785">
    <property type="entry name" value="PYP-like sensor domain (PAS domain)"/>
    <property type="match status" value="1"/>
</dbReference>
<dbReference type="InterPro" id="IPR035965">
    <property type="entry name" value="PAS-like_dom_sf"/>
</dbReference>
<feature type="domain" description="PAC" evidence="4">
    <location>
        <begin position="255"/>
        <end position="310"/>
    </location>
</feature>
<dbReference type="InterPro" id="IPR001610">
    <property type="entry name" value="PAC"/>
</dbReference>